<organism evidence="1 2">
    <name type="scientific">Phytophthora megakarya</name>
    <dbReference type="NCBI Taxonomy" id="4795"/>
    <lineage>
        <taxon>Eukaryota</taxon>
        <taxon>Sar</taxon>
        <taxon>Stramenopiles</taxon>
        <taxon>Oomycota</taxon>
        <taxon>Peronosporomycetes</taxon>
        <taxon>Peronosporales</taxon>
        <taxon>Peronosporaceae</taxon>
        <taxon>Phytophthora</taxon>
    </lineage>
</organism>
<proteinExistence type="predicted"/>
<dbReference type="AlphaFoldDB" id="A0A225VWT7"/>
<sequence>MDEDQYVLALKDGLTHYCELVACDSALSTLRRWLTGGSGFASLRCIPRQSITSRGFSGLHRPSPFKPIMVEMRCKPVLLYHHTPLPCERLERLRTSVPVIHRAVVDQREQRRLQNMRQSTGSLCNFSVVYFVLWSRIDHRLAVNKLVARYVGPFEVVEARSHLFVIRN</sequence>
<evidence type="ECO:0000313" key="1">
    <source>
        <dbReference type="EMBL" id="OWZ09368.1"/>
    </source>
</evidence>
<accession>A0A225VWT7</accession>
<dbReference type="EMBL" id="NBNE01002818">
    <property type="protein sequence ID" value="OWZ09368.1"/>
    <property type="molecule type" value="Genomic_DNA"/>
</dbReference>
<reference evidence="2" key="1">
    <citation type="submission" date="2017-03" db="EMBL/GenBank/DDBJ databases">
        <title>Phytopthora megakarya and P. palmivora, two closely related causual agents of cacao black pod achieved similar genome size and gene model numbers by different mechanisms.</title>
        <authorList>
            <person name="Ali S."/>
            <person name="Shao J."/>
            <person name="Larry D.J."/>
            <person name="Kronmiller B."/>
            <person name="Shen D."/>
            <person name="Strem M.D."/>
            <person name="Melnick R.L."/>
            <person name="Guiltinan M.J."/>
            <person name="Tyler B.M."/>
            <person name="Meinhardt L.W."/>
            <person name="Bailey B.A."/>
        </authorList>
    </citation>
    <scope>NUCLEOTIDE SEQUENCE [LARGE SCALE GENOMIC DNA]</scope>
    <source>
        <strain evidence="2">zdho120</strain>
    </source>
</reference>
<gene>
    <name evidence="1" type="ORF">PHMEG_00017942</name>
</gene>
<dbReference type="Proteomes" id="UP000198211">
    <property type="component" value="Unassembled WGS sequence"/>
</dbReference>
<evidence type="ECO:0000313" key="2">
    <source>
        <dbReference type="Proteomes" id="UP000198211"/>
    </source>
</evidence>
<protein>
    <submittedName>
        <fullName evidence="1">Uncharacterized protein</fullName>
    </submittedName>
</protein>
<comment type="caution">
    <text evidence="1">The sequence shown here is derived from an EMBL/GenBank/DDBJ whole genome shotgun (WGS) entry which is preliminary data.</text>
</comment>
<dbReference type="OrthoDB" id="1903608at2759"/>
<keyword evidence="2" id="KW-1185">Reference proteome</keyword>
<name>A0A225VWT7_9STRA</name>